<protein>
    <submittedName>
        <fullName evidence="1">Uncharacterized protein</fullName>
    </submittedName>
</protein>
<comment type="caution">
    <text evidence="1">The sequence shown here is derived from an EMBL/GenBank/DDBJ whole genome shotgun (WGS) entry which is preliminary data.</text>
</comment>
<reference evidence="1 2" key="1">
    <citation type="submission" date="2020-12" db="EMBL/GenBank/DDBJ databases">
        <title>Concerted genomic and epigenomic changes stabilize Arabidopsis allopolyploids.</title>
        <authorList>
            <person name="Chen Z."/>
        </authorList>
    </citation>
    <scope>NUCLEOTIDE SEQUENCE [LARGE SCALE GENOMIC DNA]</scope>
    <source>
        <strain evidence="1">As9502</strain>
        <tissue evidence="1">Leaf</tissue>
    </source>
</reference>
<name>A0A8T1YQX0_ARASU</name>
<dbReference type="AlphaFoldDB" id="A0A8T1YQX0"/>
<gene>
    <name evidence="1" type="ORF">ISN44_As12g034340</name>
</gene>
<dbReference type="Proteomes" id="UP000694251">
    <property type="component" value="Chromosome 12"/>
</dbReference>
<proteinExistence type="predicted"/>
<dbReference type="EMBL" id="JAEFBJ010000012">
    <property type="protein sequence ID" value="KAG7548235.1"/>
    <property type="molecule type" value="Genomic_DNA"/>
</dbReference>
<sequence>MFSPSTSSSRVLPVAFYSGGSEKSFMDPAIGALDCEAVDCLRMVVPVLPEVSGMPPLREIHDWCLFAFLLSYAVWWRWCEGAQCWTTSVDLVLLVFVNLR</sequence>
<evidence type="ECO:0000313" key="1">
    <source>
        <dbReference type="EMBL" id="KAG7548235.1"/>
    </source>
</evidence>
<accession>A0A8T1YQX0</accession>
<keyword evidence="2" id="KW-1185">Reference proteome</keyword>
<organism evidence="1 2">
    <name type="scientific">Arabidopsis suecica</name>
    <name type="common">Swedish thale-cress</name>
    <name type="synonym">Cardaminopsis suecica</name>
    <dbReference type="NCBI Taxonomy" id="45249"/>
    <lineage>
        <taxon>Eukaryota</taxon>
        <taxon>Viridiplantae</taxon>
        <taxon>Streptophyta</taxon>
        <taxon>Embryophyta</taxon>
        <taxon>Tracheophyta</taxon>
        <taxon>Spermatophyta</taxon>
        <taxon>Magnoliopsida</taxon>
        <taxon>eudicotyledons</taxon>
        <taxon>Gunneridae</taxon>
        <taxon>Pentapetalae</taxon>
        <taxon>rosids</taxon>
        <taxon>malvids</taxon>
        <taxon>Brassicales</taxon>
        <taxon>Brassicaceae</taxon>
        <taxon>Camelineae</taxon>
        <taxon>Arabidopsis</taxon>
    </lineage>
</organism>
<evidence type="ECO:0000313" key="2">
    <source>
        <dbReference type="Proteomes" id="UP000694251"/>
    </source>
</evidence>